<organism evidence="2 3">
    <name type="scientific">Acinetobacter bereziniae</name>
    <name type="common">Acinetobacter genomosp. 10</name>
    <dbReference type="NCBI Taxonomy" id="106648"/>
    <lineage>
        <taxon>Bacteria</taxon>
        <taxon>Pseudomonadati</taxon>
        <taxon>Pseudomonadota</taxon>
        <taxon>Gammaproteobacteria</taxon>
        <taxon>Moraxellales</taxon>
        <taxon>Moraxellaceae</taxon>
        <taxon>Acinetobacter</taxon>
    </lineage>
</organism>
<evidence type="ECO:0000313" key="3">
    <source>
        <dbReference type="Proteomes" id="UP000644140"/>
    </source>
</evidence>
<dbReference type="Pfam" id="PF00248">
    <property type="entry name" value="Aldo_ket_red"/>
    <property type="match status" value="1"/>
</dbReference>
<dbReference type="AlphaFoldDB" id="A0A8I1AIW9"/>
<dbReference type="SUPFAM" id="SSF51430">
    <property type="entry name" value="NAD(P)-linked oxidoreductase"/>
    <property type="match status" value="1"/>
</dbReference>
<accession>A0A8I1AIW9</accession>
<dbReference type="EMBL" id="CP092085">
    <property type="protein sequence ID" value="UUN99133.1"/>
    <property type="molecule type" value="Genomic_DNA"/>
</dbReference>
<evidence type="ECO:0000313" key="2">
    <source>
        <dbReference type="EMBL" id="UUN99133.1"/>
    </source>
</evidence>
<dbReference type="InterPro" id="IPR023210">
    <property type="entry name" value="NADP_OxRdtase_dom"/>
</dbReference>
<dbReference type="Proteomes" id="UP000644140">
    <property type="component" value="Chromosome"/>
</dbReference>
<keyword evidence="1" id="KW-0560">Oxidoreductase</keyword>
<reference evidence="2" key="1">
    <citation type="submission" date="2022-02" db="EMBL/GenBank/DDBJ databases">
        <title>Characterization of Tn125 harboring carbapenem-resistant Acinetobacter bereziniae clinical isolates.</title>
        <authorList>
            <person name="Wong N.-K."/>
            <person name="Pan Q."/>
        </authorList>
    </citation>
    <scope>NUCLEOTIDE SEQUENCE</scope>
    <source>
        <strain evidence="2">GD03393</strain>
    </source>
</reference>
<dbReference type="InterPro" id="IPR036812">
    <property type="entry name" value="NAD(P)_OxRdtase_dom_sf"/>
</dbReference>
<gene>
    <name evidence="2" type="ORF">I9054_006690</name>
</gene>
<dbReference type="Gene3D" id="3.20.20.100">
    <property type="entry name" value="NADP-dependent oxidoreductase domain"/>
    <property type="match status" value="1"/>
</dbReference>
<dbReference type="GO" id="GO:0005737">
    <property type="term" value="C:cytoplasm"/>
    <property type="evidence" value="ECO:0007669"/>
    <property type="project" value="TreeGrafter"/>
</dbReference>
<dbReference type="RefSeq" id="WP_121774736.1">
    <property type="nucleotide sequence ID" value="NZ_BKNL01000021.1"/>
</dbReference>
<proteinExistence type="predicted"/>
<dbReference type="InterPro" id="IPR050791">
    <property type="entry name" value="Aldo-Keto_reductase"/>
</dbReference>
<evidence type="ECO:0000256" key="1">
    <source>
        <dbReference type="ARBA" id="ARBA00023002"/>
    </source>
</evidence>
<dbReference type="PANTHER" id="PTHR43625">
    <property type="entry name" value="AFLATOXIN B1 ALDEHYDE REDUCTASE"/>
    <property type="match status" value="1"/>
</dbReference>
<sequence length="329" mass="37588">MKNLNQTSLEISAMGLGCMGMSEFYGQTDDQNSLRILEEAFDSGINFFDTADTYGHGHNEKLLAQFIAHYRNQRDAIVIATKFGIVRDQNHYERRIDNTPNYIRQACEASLTRLGIEQIDLYYCHRRQTEVPIEDVTGTLSDLIRQGKIKSFGFSEISAQSLKRANAVAPVTAVQSEYSLWSREPEQELLQTCLELNVEFVAYSPLGRAFLTAELNPATMDAQDFRKNLPRLQGNAFQKNQHLLEKFSQICASWKHSNAQIALAWLMSKFTHVTPIFGTRQSRYLHDNLKANEVMLSDIQIQQLDQLFSPEYIQGDRYPQAGWAGIEKF</sequence>
<name>A0A8I1AIW9_ACIBZ</name>
<dbReference type="GO" id="GO:0016491">
    <property type="term" value="F:oxidoreductase activity"/>
    <property type="evidence" value="ECO:0007669"/>
    <property type="project" value="UniProtKB-KW"/>
</dbReference>
<protein>
    <submittedName>
        <fullName evidence="2">Aldo/keto reductase</fullName>
    </submittedName>
</protein>
<dbReference type="PANTHER" id="PTHR43625:SF40">
    <property type="entry name" value="ALDO-KETO REDUCTASE YAKC [NADP(+)]"/>
    <property type="match status" value="1"/>
</dbReference>